<dbReference type="Gene3D" id="2.30.30.220">
    <property type="entry name" value="SspB-like"/>
    <property type="match status" value="1"/>
</dbReference>
<dbReference type="SUPFAM" id="SSF101738">
    <property type="entry name" value="SspB-like"/>
    <property type="match status" value="1"/>
</dbReference>
<protein>
    <submittedName>
        <fullName evidence="2">Stringent starvation protein B</fullName>
    </submittedName>
</protein>
<dbReference type="NCBIfam" id="NF008763">
    <property type="entry name" value="PRK11798.1-2"/>
    <property type="match status" value="1"/>
</dbReference>
<dbReference type="PIRSF" id="PIRSF005276">
    <property type="entry name" value="SspB"/>
    <property type="match status" value="1"/>
</dbReference>
<name>A0ABQ1HYJ5_9ALTE</name>
<keyword evidence="3" id="KW-1185">Reference proteome</keyword>
<evidence type="ECO:0000313" key="3">
    <source>
        <dbReference type="Proteomes" id="UP000651977"/>
    </source>
</evidence>
<evidence type="ECO:0000313" key="2">
    <source>
        <dbReference type="EMBL" id="GGA96457.1"/>
    </source>
</evidence>
<reference evidence="3" key="1">
    <citation type="journal article" date="2019" name="Int. J. Syst. Evol. Microbiol.">
        <title>The Global Catalogue of Microorganisms (GCM) 10K type strain sequencing project: providing services to taxonomists for standard genome sequencing and annotation.</title>
        <authorList>
            <consortium name="The Broad Institute Genomics Platform"/>
            <consortium name="The Broad Institute Genome Sequencing Center for Infectious Disease"/>
            <person name="Wu L."/>
            <person name="Ma J."/>
        </authorList>
    </citation>
    <scope>NUCLEOTIDE SEQUENCE [LARGE SCALE GENOMIC DNA]</scope>
    <source>
        <strain evidence="3">CGMCC 1.10131</strain>
    </source>
</reference>
<dbReference type="EMBL" id="BMDY01000003">
    <property type="protein sequence ID" value="GGA96457.1"/>
    <property type="molecule type" value="Genomic_DNA"/>
</dbReference>
<proteinExistence type="predicted"/>
<dbReference type="Pfam" id="PF04386">
    <property type="entry name" value="SspB"/>
    <property type="match status" value="1"/>
</dbReference>
<accession>A0ABQ1HYJ5</accession>
<dbReference type="InterPro" id="IPR036760">
    <property type="entry name" value="SspB-like_sf"/>
</dbReference>
<organism evidence="2 3">
    <name type="scientific">Agarivorans gilvus</name>
    <dbReference type="NCBI Taxonomy" id="680279"/>
    <lineage>
        <taxon>Bacteria</taxon>
        <taxon>Pseudomonadati</taxon>
        <taxon>Pseudomonadota</taxon>
        <taxon>Gammaproteobacteria</taxon>
        <taxon>Alteromonadales</taxon>
        <taxon>Alteromonadaceae</taxon>
        <taxon>Agarivorans</taxon>
    </lineage>
</organism>
<dbReference type="PANTHER" id="PTHR37486:SF1">
    <property type="entry name" value="STRINGENT STARVATION PROTEIN B"/>
    <property type="match status" value="1"/>
</dbReference>
<dbReference type="Proteomes" id="UP000651977">
    <property type="component" value="Unassembled WGS sequence"/>
</dbReference>
<sequence>MADKQMTPNRPYLVRAFFDWLLDNELTPHLVVDATRANVSVPSQFVNDGQIVLNISPTAIAAFNMDLEHISFSARFGGKPFQVYVPMSAVLAIYARENGAGTAFEPEPAYELAESEALEQQDSDGDGTEPASTEKAKKPTLTIVK</sequence>
<evidence type="ECO:0000256" key="1">
    <source>
        <dbReference type="SAM" id="MobiDB-lite"/>
    </source>
</evidence>
<dbReference type="PANTHER" id="PTHR37486">
    <property type="entry name" value="STRINGENT STARVATION PROTEIN B"/>
    <property type="match status" value="1"/>
</dbReference>
<feature type="region of interest" description="Disordered" evidence="1">
    <location>
        <begin position="105"/>
        <end position="145"/>
    </location>
</feature>
<dbReference type="NCBIfam" id="NF008769">
    <property type="entry name" value="PRK11798.2-5"/>
    <property type="match status" value="1"/>
</dbReference>
<gene>
    <name evidence="2" type="primary">sspB</name>
    <name evidence="2" type="ORF">GCM10007414_06770</name>
</gene>
<feature type="compositionally biased region" description="Acidic residues" evidence="1">
    <location>
        <begin position="113"/>
        <end position="127"/>
    </location>
</feature>
<comment type="caution">
    <text evidence="2">The sequence shown here is derived from an EMBL/GenBank/DDBJ whole genome shotgun (WGS) entry which is preliminary data.</text>
</comment>
<dbReference type="InterPro" id="IPR007481">
    <property type="entry name" value="SspB"/>
</dbReference>